<dbReference type="GO" id="GO:0043565">
    <property type="term" value="F:sequence-specific DNA binding"/>
    <property type="evidence" value="ECO:0007669"/>
    <property type="project" value="InterPro"/>
</dbReference>
<keyword evidence="5" id="KW-0238">DNA-binding</keyword>
<gene>
    <name evidence="10" type="primary">GATA22</name>
    <name evidence="10" type="ORF">CR513_47172</name>
</gene>
<evidence type="ECO:0000256" key="7">
    <source>
        <dbReference type="PROSITE-ProRule" id="PRU00094"/>
    </source>
</evidence>
<evidence type="ECO:0000256" key="1">
    <source>
        <dbReference type="ARBA" id="ARBA00022723"/>
    </source>
</evidence>
<dbReference type="AlphaFoldDB" id="A0A371F4L8"/>
<dbReference type="EMBL" id="QJKJ01010588">
    <property type="protein sequence ID" value="RDX73250.1"/>
    <property type="molecule type" value="Genomic_DNA"/>
</dbReference>
<dbReference type="SUPFAM" id="SSF57716">
    <property type="entry name" value="Glucocorticoid receptor-like (DNA-binding domain)"/>
    <property type="match status" value="1"/>
</dbReference>
<dbReference type="InterPro" id="IPR000679">
    <property type="entry name" value="Znf_GATA"/>
</dbReference>
<keyword evidence="3" id="KW-0862">Zinc</keyword>
<evidence type="ECO:0000256" key="5">
    <source>
        <dbReference type="ARBA" id="ARBA00023125"/>
    </source>
</evidence>
<dbReference type="SMART" id="SM00401">
    <property type="entry name" value="ZnF_GATA"/>
    <property type="match status" value="1"/>
</dbReference>
<keyword evidence="6" id="KW-0804">Transcription</keyword>
<feature type="region of interest" description="Disordered" evidence="8">
    <location>
        <begin position="123"/>
        <end position="144"/>
    </location>
</feature>
<dbReference type="InterPro" id="IPR052138">
    <property type="entry name" value="GATA_ZnFinger_Domain"/>
</dbReference>
<evidence type="ECO:0000256" key="3">
    <source>
        <dbReference type="ARBA" id="ARBA00022833"/>
    </source>
</evidence>
<dbReference type="GO" id="GO:0006355">
    <property type="term" value="P:regulation of DNA-templated transcription"/>
    <property type="evidence" value="ECO:0007669"/>
    <property type="project" value="InterPro"/>
</dbReference>
<keyword evidence="11" id="KW-1185">Reference proteome</keyword>
<keyword evidence="4" id="KW-0805">Transcription regulation</keyword>
<dbReference type="GO" id="GO:0008270">
    <property type="term" value="F:zinc ion binding"/>
    <property type="evidence" value="ECO:0007669"/>
    <property type="project" value="UniProtKB-KW"/>
</dbReference>
<accession>A0A371F4L8</accession>
<feature type="domain" description="GATA-type" evidence="9">
    <location>
        <begin position="82"/>
        <end position="114"/>
    </location>
</feature>
<proteinExistence type="predicted"/>
<feature type="non-terminal residue" evidence="10">
    <location>
        <position position="1"/>
    </location>
</feature>
<dbReference type="Pfam" id="PF00320">
    <property type="entry name" value="GATA"/>
    <property type="match status" value="1"/>
</dbReference>
<reference evidence="10" key="1">
    <citation type="submission" date="2018-05" db="EMBL/GenBank/DDBJ databases">
        <title>Draft genome of Mucuna pruriens seed.</title>
        <authorList>
            <person name="Nnadi N.E."/>
            <person name="Vos R."/>
            <person name="Hasami M.H."/>
            <person name="Devisetty U.K."/>
            <person name="Aguiy J.C."/>
        </authorList>
    </citation>
    <scope>NUCLEOTIDE SEQUENCE [LARGE SCALE GENOMIC DNA]</scope>
    <source>
        <strain evidence="10">JCA_2017</strain>
    </source>
</reference>
<dbReference type="InterPro" id="IPR013088">
    <property type="entry name" value="Znf_NHR/GATA"/>
</dbReference>
<protein>
    <submittedName>
        <fullName evidence="10">GATA transcription factor 22</fullName>
    </submittedName>
</protein>
<evidence type="ECO:0000256" key="6">
    <source>
        <dbReference type="ARBA" id="ARBA00023163"/>
    </source>
</evidence>
<organism evidence="10 11">
    <name type="scientific">Mucuna pruriens</name>
    <name type="common">Velvet bean</name>
    <name type="synonym">Dolichos pruriens</name>
    <dbReference type="NCBI Taxonomy" id="157652"/>
    <lineage>
        <taxon>Eukaryota</taxon>
        <taxon>Viridiplantae</taxon>
        <taxon>Streptophyta</taxon>
        <taxon>Embryophyta</taxon>
        <taxon>Tracheophyta</taxon>
        <taxon>Spermatophyta</taxon>
        <taxon>Magnoliopsida</taxon>
        <taxon>eudicotyledons</taxon>
        <taxon>Gunneridae</taxon>
        <taxon>Pentapetalae</taxon>
        <taxon>rosids</taxon>
        <taxon>fabids</taxon>
        <taxon>Fabales</taxon>
        <taxon>Fabaceae</taxon>
        <taxon>Papilionoideae</taxon>
        <taxon>50 kb inversion clade</taxon>
        <taxon>NPAAA clade</taxon>
        <taxon>indigoferoid/millettioid clade</taxon>
        <taxon>Phaseoleae</taxon>
        <taxon>Mucuna</taxon>
    </lineage>
</organism>
<dbReference type="Gene3D" id="3.30.50.10">
    <property type="entry name" value="Erythroid Transcription Factor GATA-1, subunit A"/>
    <property type="match status" value="1"/>
</dbReference>
<evidence type="ECO:0000256" key="8">
    <source>
        <dbReference type="SAM" id="MobiDB-lite"/>
    </source>
</evidence>
<dbReference type="PANTHER" id="PTHR47255">
    <property type="entry name" value="GATA TRANSCRIPTION FACTOR 22-RELATED"/>
    <property type="match status" value="1"/>
</dbReference>
<evidence type="ECO:0000259" key="9">
    <source>
        <dbReference type="PROSITE" id="PS50114"/>
    </source>
</evidence>
<dbReference type="PANTHER" id="PTHR47255:SF13">
    <property type="entry name" value="GATA-TYPE DOMAIN-CONTAINING PROTEIN"/>
    <property type="match status" value="1"/>
</dbReference>
<evidence type="ECO:0000313" key="11">
    <source>
        <dbReference type="Proteomes" id="UP000257109"/>
    </source>
</evidence>
<keyword evidence="1" id="KW-0479">Metal-binding</keyword>
<name>A0A371F4L8_MUCPR</name>
<dbReference type="CDD" id="cd00202">
    <property type="entry name" value="ZnF_GATA"/>
    <property type="match status" value="1"/>
</dbReference>
<comment type="caution">
    <text evidence="10">The sequence shown here is derived from an EMBL/GenBank/DDBJ whole genome shotgun (WGS) entry which is preliminary data.</text>
</comment>
<dbReference type="PROSITE" id="PS00344">
    <property type="entry name" value="GATA_ZN_FINGER_1"/>
    <property type="match status" value="1"/>
</dbReference>
<evidence type="ECO:0000256" key="2">
    <source>
        <dbReference type="ARBA" id="ARBA00022771"/>
    </source>
</evidence>
<dbReference type="Proteomes" id="UP000257109">
    <property type="component" value="Unassembled WGS sequence"/>
</dbReference>
<dbReference type="OrthoDB" id="2162994at2759"/>
<evidence type="ECO:0000313" key="10">
    <source>
        <dbReference type="EMBL" id="RDX73250.1"/>
    </source>
</evidence>
<sequence>MYYDGKHVFHVGSSNNNQVCNSSSVQAYPSSACDHDNLSFYKIEDEENKRGYEYEKWMSSNERFTRKTMSPPRSNKAFNIIRVCADCNTTTTPLWRSGPNGPKSLCNACGIRQRKARRAMAETANGVGPSMDASSSTKTRVHDKEKKCRTNHFARFKNKCKATTTTTAAGKSQQEEVKIDFKDFAIILKLRDKNSAFRQVFPMDEVAEAALLLMDLSSAFVQF</sequence>
<keyword evidence="2 7" id="KW-0863">Zinc-finger</keyword>
<evidence type="ECO:0000256" key="4">
    <source>
        <dbReference type="ARBA" id="ARBA00023015"/>
    </source>
</evidence>
<dbReference type="PROSITE" id="PS50114">
    <property type="entry name" value="GATA_ZN_FINGER_2"/>
    <property type="match status" value="1"/>
</dbReference>